<dbReference type="AlphaFoldDB" id="A0A4R3YTT1"/>
<dbReference type="RefSeq" id="WP_132142076.1">
    <property type="nucleotide sequence ID" value="NZ_SMCS01000002.1"/>
</dbReference>
<dbReference type="EMBL" id="SMCS01000002">
    <property type="protein sequence ID" value="TCV95842.1"/>
    <property type="molecule type" value="Genomic_DNA"/>
</dbReference>
<evidence type="ECO:0000313" key="1">
    <source>
        <dbReference type="EMBL" id="TCV95842.1"/>
    </source>
</evidence>
<accession>A0A4R3YTT1</accession>
<sequence>MQPAARLTDLHVCPMVTGIVPHVGGPISAPGAPKVLIGGLPAARISDMAVCVGPPDSIVMGSPKVLIAGLPAARVGDSTAHGGVIVLGCFKVLIG</sequence>
<dbReference type="Gene3D" id="2.60.200.60">
    <property type="match status" value="2"/>
</dbReference>
<dbReference type="Pfam" id="PF05488">
    <property type="entry name" value="PAAR_motif"/>
    <property type="match status" value="1"/>
</dbReference>
<dbReference type="OrthoDB" id="9807902at2"/>
<dbReference type="Proteomes" id="UP000295645">
    <property type="component" value="Unassembled WGS sequence"/>
</dbReference>
<gene>
    <name evidence="1" type="ORF">EC912_102187</name>
</gene>
<keyword evidence="2" id="KW-1185">Reference proteome</keyword>
<comment type="caution">
    <text evidence="1">The sequence shown here is derived from an EMBL/GenBank/DDBJ whole genome shotgun (WGS) entry which is preliminary data.</text>
</comment>
<proteinExistence type="predicted"/>
<name>A0A4R3YTT1_9GAMM</name>
<reference evidence="1 2" key="1">
    <citation type="submission" date="2019-03" db="EMBL/GenBank/DDBJ databases">
        <title>Above-ground endophytic microbial communities from plants in different locations in the United States.</title>
        <authorList>
            <person name="Frank C."/>
        </authorList>
    </citation>
    <scope>NUCLEOTIDE SEQUENCE [LARGE SCALE GENOMIC DNA]</scope>
    <source>
        <strain evidence="1 2">LP_13_YM</strain>
    </source>
</reference>
<evidence type="ECO:0000313" key="2">
    <source>
        <dbReference type="Proteomes" id="UP000295645"/>
    </source>
</evidence>
<dbReference type="CDD" id="cd14738">
    <property type="entry name" value="PAAR_2"/>
    <property type="match status" value="1"/>
</dbReference>
<dbReference type="InterPro" id="IPR008727">
    <property type="entry name" value="PAAR_motif"/>
</dbReference>
<protein>
    <submittedName>
        <fullName evidence="1">Putative Zn-binding protein involved in type VI secretion</fullName>
    </submittedName>
</protein>
<organism evidence="1 2">
    <name type="scientific">Luteibacter rhizovicinus</name>
    <dbReference type="NCBI Taxonomy" id="242606"/>
    <lineage>
        <taxon>Bacteria</taxon>
        <taxon>Pseudomonadati</taxon>
        <taxon>Pseudomonadota</taxon>
        <taxon>Gammaproteobacteria</taxon>
        <taxon>Lysobacterales</taxon>
        <taxon>Rhodanobacteraceae</taxon>
        <taxon>Luteibacter</taxon>
    </lineage>
</organism>